<organism evidence="2 3">
    <name type="scientific">Mycobacterium phage Imvubu</name>
    <dbReference type="NCBI Taxonomy" id="2686233"/>
    <lineage>
        <taxon>Viruses</taxon>
        <taxon>Duplodnaviria</taxon>
        <taxon>Heunggongvirae</taxon>
        <taxon>Uroviricota</taxon>
        <taxon>Caudoviricetes</taxon>
        <taxon>Bclasvirinae</taxon>
        <taxon>Imvubuvirus</taxon>
        <taxon>Imvubuvirus imvubu</taxon>
    </lineage>
</organism>
<keyword evidence="1" id="KW-0812">Transmembrane</keyword>
<protein>
    <submittedName>
        <fullName evidence="2">Uncharacterized protein</fullName>
    </submittedName>
</protein>
<dbReference type="RefSeq" id="YP_009950023.1">
    <property type="nucleotide sequence ID" value="NC_051586.1"/>
</dbReference>
<keyword evidence="1" id="KW-1133">Transmembrane helix</keyword>
<gene>
    <name evidence="2" type="primary">73</name>
    <name evidence="2" type="ORF">PBI_IMVUBU_73</name>
</gene>
<dbReference type="Proteomes" id="UP000464404">
    <property type="component" value="Segment"/>
</dbReference>
<dbReference type="EMBL" id="MN813693">
    <property type="protein sequence ID" value="QHB37814.1"/>
    <property type="molecule type" value="Genomic_DNA"/>
</dbReference>
<evidence type="ECO:0000313" key="3">
    <source>
        <dbReference type="Proteomes" id="UP000464404"/>
    </source>
</evidence>
<accession>A0A6B9LIY3</accession>
<dbReference type="KEGG" id="vg:60321433"/>
<proteinExistence type="predicted"/>
<feature type="transmembrane region" description="Helical" evidence="1">
    <location>
        <begin position="6"/>
        <end position="29"/>
    </location>
</feature>
<dbReference type="GeneID" id="60321433"/>
<name>A0A6B9LIY3_9CAUD</name>
<keyword evidence="3" id="KW-1185">Reference proteome</keyword>
<reference evidence="2 3" key="1">
    <citation type="submission" date="2019-12" db="EMBL/GenBank/DDBJ databases">
        <authorList>
            <person name="Garlena R.A."/>
            <person name="Russell D.A."/>
            <person name="Pope W.H."/>
            <person name="Jacobs-Sera D."/>
            <person name="Hatfull G.F."/>
        </authorList>
    </citation>
    <scope>NUCLEOTIDE SEQUENCE [LARGE SCALE GENOMIC DNA]</scope>
</reference>
<evidence type="ECO:0000313" key="2">
    <source>
        <dbReference type="EMBL" id="QHB37814.1"/>
    </source>
</evidence>
<keyword evidence="1" id="KW-0472">Membrane</keyword>
<sequence>MTPHCWAAVLISCLALGFAIAAFSLALAAMP</sequence>
<evidence type="ECO:0000256" key="1">
    <source>
        <dbReference type="SAM" id="Phobius"/>
    </source>
</evidence>